<dbReference type="Proteomes" id="UP000249842">
    <property type="component" value="Unassembled WGS sequence"/>
</dbReference>
<accession>A0A328B2T8</accession>
<dbReference type="OrthoDB" id="5288404at2"/>
<protein>
    <submittedName>
        <fullName evidence="4">ATP-binding protein</fullName>
    </submittedName>
</protein>
<dbReference type="InterPro" id="IPR003439">
    <property type="entry name" value="ABC_transporter-like_ATP-bd"/>
</dbReference>
<evidence type="ECO:0000259" key="3">
    <source>
        <dbReference type="PROSITE" id="PS50893"/>
    </source>
</evidence>
<sequence>MPSTSPSGGPAPEPSEPRLVLQGLRSALVGPFDFRLAAGSCAAISGASGSGKSLFLRMIADLDPNEGEVRLDGISRATMAATAWRAQVPYVAAESGWWRDTVIEHFTPAKLAVARELADELGVGRAPFDGPVQQLSTGERQRLALIRALVLESPVLLLDEPTGPLDPESVGKVETLLRARLAKGLSVVLVSHDPRQAERLGAQRYLMRDRQLTAET</sequence>
<dbReference type="AlphaFoldDB" id="A0A328B2T8"/>
<dbReference type="SUPFAM" id="SSF52540">
    <property type="entry name" value="P-loop containing nucleoside triphosphate hydrolases"/>
    <property type="match status" value="1"/>
</dbReference>
<proteinExistence type="predicted"/>
<dbReference type="Pfam" id="PF00005">
    <property type="entry name" value="ABC_tran"/>
    <property type="match status" value="1"/>
</dbReference>
<dbReference type="CDD" id="cd00267">
    <property type="entry name" value="ABC_ATPase"/>
    <property type="match status" value="1"/>
</dbReference>
<keyword evidence="5" id="KW-1185">Reference proteome</keyword>
<dbReference type="SMART" id="SM00382">
    <property type="entry name" value="AAA"/>
    <property type="match status" value="1"/>
</dbReference>
<dbReference type="PANTHER" id="PTHR43119">
    <property type="entry name" value="ABC TRANSPORT PROTEIN ATP-BINDING COMPONENT-RELATED"/>
    <property type="match status" value="1"/>
</dbReference>
<dbReference type="InterPro" id="IPR003593">
    <property type="entry name" value="AAA+_ATPase"/>
</dbReference>
<dbReference type="PANTHER" id="PTHR43119:SF1">
    <property type="entry name" value="ABC TRANSPORTER DOMAIN-CONTAINING PROTEIN"/>
    <property type="match status" value="1"/>
</dbReference>
<evidence type="ECO:0000313" key="5">
    <source>
        <dbReference type="Proteomes" id="UP000249842"/>
    </source>
</evidence>
<reference evidence="5" key="1">
    <citation type="submission" date="2018-05" db="EMBL/GenBank/DDBJ databases">
        <authorList>
            <person name="Li X."/>
        </authorList>
    </citation>
    <scope>NUCLEOTIDE SEQUENCE [LARGE SCALE GENOMIC DNA]</scope>
    <source>
        <strain evidence="5">HKS-05</strain>
    </source>
</reference>
<gene>
    <name evidence="4" type="ORF">DJ021_05665</name>
</gene>
<name>A0A328B2T8_9CAUL</name>
<dbReference type="EMBL" id="QFYP01000001">
    <property type="protein sequence ID" value="RAK59328.1"/>
    <property type="molecule type" value="Genomic_DNA"/>
</dbReference>
<dbReference type="GO" id="GO:0005524">
    <property type="term" value="F:ATP binding"/>
    <property type="evidence" value="ECO:0007669"/>
    <property type="project" value="UniProtKB-KW"/>
</dbReference>
<feature type="domain" description="ABC transporter" evidence="3">
    <location>
        <begin position="14"/>
        <end position="216"/>
    </location>
</feature>
<dbReference type="GO" id="GO:0016887">
    <property type="term" value="F:ATP hydrolysis activity"/>
    <property type="evidence" value="ECO:0007669"/>
    <property type="project" value="InterPro"/>
</dbReference>
<dbReference type="RefSeq" id="WP_111456621.1">
    <property type="nucleotide sequence ID" value="NZ_QFYP01000001.1"/>
</dbReference>
<dbReference type="PROSITE" id="PS50893">
    <property type="entry name" value="ABC_TRANSPORTER_2"/>
    <property type="match status" value="1"/>
</dbReference>
<dbReference type="InterPro" id="IPR027417">
    <property type="entry name" value="P-loop_NTPase"/>
</dbReference>
<comment type="caution">
    <text evidence="4">The sequence shown here is derived from an EMBL/GenBank/DDBJ whole genome shotgun (WGS) entry which is preliminary data.</text>
</comment>
<keyword evidence="2 4" id="KW-0067">ATP-binding</keyword>
<keyword evidence="1" id="KW-0547">Nucleotide-binding</keyword>
<evidence type="ECO:0000256" key="2">
    <source>
        <dbReference type="ARBA" id="ARBA00022840"/>
    </source>
</evidence>
<organism evidence="4 5">
    <name type="scientific">Phenylobacterium hankyongense</name>
    <dbReference type="NCBI Taxonomy" id="1813876"/>
    <lineage>
        <taxon>Bacteria</taxon>
        <taxon>Pseudomonadati</taxon>
        <taxon>Pseudomonadota</taxon>
        <taxon>Alphaproteobacteria</taxon>
        <taxon>Caulobacterales</taxon>
        <taxon>Caulobacteraceae</taxon>
        <taxon>Phenylobacterium</taxon>
    </lineage>
</organism>
<evidence type="ECO:0000313" key="4">
    <source>
        <dbReference type="EMBL" id="RAK59328.1"/>
    </source>
</evidence>
<evidence type="ECO:0000256" key="1">
    <source>
        <dbReference type="ARBA" id="ARBA00022741"/>
    </source>
</evidence>
<dbReference type="Gene3D" id="3.40.50.300">
    <property type="entry name" value="P-loop containing nucleotide triphosphate hydrolases"/>
    <property type="match status" value="1"/>
</dbReference>